<dbReference type="GO" id="GO:1990904">
    <property type="term" value="C:ribonucleoprotein complex"/>
    <property type="evidence" value="ECO:0007669"/>
    <property type="project" value="UniProtKB-KW"/>
</dbReference>
<dbReference type="SUPFAM" id="SSF69065">
    <property type="entry name" value="RNase III domain-like"/>
    <property type="match status" value="1"/>
</dbReference>
<dbReference type="FunCoup" id="K1R8V6">
    <property type="interactions" value="611"/>
</dbReference>
<dbReference type="CDD" id="cd19874">
    <property type="entry name" value="DSRM_MRPL44"/>
    <property type="match status" value="1"/>
</dbReference>
<keyword evidence="4" id="KW-0496">Mitochondrion</keyword>
<evidence type="ECO:0000259" key="8">
    <source>
        <dbReference type="Pfam" id="PF22892"/>
    </source>
</evidence>
<evidence type="ECO:0000256" key="7">
    <source>
        <dbReference type="ARBA" id="ARBA00035187"/>
    </source>
</evidence>
<dbReference type="GO" id="GO:0003725">
    <property type="term" value="F:double-stranded RNA binding"/>
    <property type="evidence" value="ECO:0007669"/>
    <property type="project" value="InterPro"/>
</dbReference>
<dbReference type="InterPro" id="IPR036389">
    <property type="entry name" value="RNase_III_sf"/>
</dbReference>
<protein>
    <recommendedName>
        <fullName evidence="7">Large ribosomal subunit protein mL44</fullName>
    </recommendedName>
</protein>
<dbReference type="GO" id="GO:0005840">
    <property type="term" value="C:ribosome"/>
    <property type="evidence" value="ECO:0007669"/>
    <property type="project" value="UniProtKB-KW"/>
</dbReference>
<evidence type="ECO:0000256" key="3">
    <source>
        <dbReference type="ARBA" id="ARBA00022980"/>
    </source>
</evidence>
<dbReference type="AlphaFoldDB" id="K1R8V6"/>
<keyword evidence="3 10" id="KW-0689">Ribosomal protein</keyword>
<dbReference type="Pfam" id="PF22935">
    <property type="entry name" value="RM44_endonuclase"/>
    <property type="match status" value="1"/>
</dbReference>
<evidence type="ECO:0000256" key="4">
    <source>
        <dbReference type="ARBA" id="ARBA00023128"/>
    </source>
</evidence>
<dbReference type="SUPFAM" id="SSF54768">
    <property type="entry name" value="dsRNA-binding domain-like"/>
    <property type="match status" value="1"/>
</dbReference>
<dbReference type="FunFam" id="3.30.160.20:FF:000037">
    <property type="entry name" value="39S ribosomal protein L44, mitochondrial"/>
    <property type="match status" value="1"/>
</dbReference>
<dbReference type="InterPro" id="IPR044444">
    <property type="entry name" value="Ribosomal_mL44_DSRM_metazoa"/>
</dbReference>
<dbReference type="HOGENOM" id="CLU_761308_0_0_1"/>
<dbReference type="InParanoid" id="K1R8V6"/>
<proteinExistence type="inferred from homology"/>
<dbReference type="Gene3D" id="1.10.1520.10">
    <property type="entry name" value="Ribonuclease III domain"/>
    <property type="match status" value="1"/>
</dbReference>
<comment type="subcellular location">
    <subcellularLocation>
        <location evidence="1">Mitochondrion</location>
    </subcellularLocation>
</comment>
<gene>
    <name evidence="10" type="ORF">CGI_10021936</name>
</gene>
<evidence type="ECO:0000256" key="2">
    <source>
        <dbReference type="ARBA" id="ARBA00022946"/>
    </source>
</evidence>
<dbReference type="EMBL" id="JH818019">
    <property type="protein sequence ID" value="EKC30426.1"/>
    <property type="molecule type" value="Genomic_DNA"/>
</dbReference>
<feature type="domain" description="Large ribosomal subunit protein mL44 dsRNA binding" evidence="8">
    <location>
        <begin position="243"/>
        <end position="342"/>
    </location>
</feature>
<dbReference type="Pfam" id="PF22892">
    <property type="entry name" value="DSRM_MRPL44"/>
    <property type="match status" value="1"/>
</dbReference>
<accession>K1R8V6</accession>
<dbReference type="GO" id="GO:0004525">
    <property type="term" value="F:ribonuclease III activity"/>
    <property type="evidence" value="ECO:0007669"/>
    <property type="project" value="InterPro"/>
</dbReference>
<evidence type="ECO:0000256" key="5">
    <source>
        <dbReference type="ARBA" id="ARBA00023274"/>
    </source>
</evidence>
<evidence type="ECO:0000256" key="6">
    <source>
        <dbReference type="ARBA" id="ARBA00024034"/>
    </source>
</evidence>
<keyword evidence="2" id="KW-0809">Transit peptide</keyword>
<dbReference type="Gene3D" id="3.30.160.20">
    <property type="match status" value="1"/>
</dbReference>
<evidence type="ECO:0000256" key="1">
    <source>
        <dbReference type="ARBA" id="ARBA00004173"/>
    </source>
</evidence>
<name>K1R8V6_MAGGI</name>
<feature type="domain" description="Large ribosomal subunit protein mL44 endonuclease" evidence="9">
    <location>
        <begin position="81"/>
        <end position="212"/>
    </location>
</feature>
<dbReference type="InterPro" id="IPR055189">
    <property type="entry name" value="RM44_endonuclase"/>
</dbReference>
<dbReference type="GO" id="GO:0005739">
    <property type="term" value="C:mitochondrion"/>
    <property type="evidence" value="ECO:0007669"/>
    <property type="project" value="UniProtKB-SubCell"/>
</dbReference>
<keyword evidence="5" id="KW-0687">Ribonucleoprotein</keyword>
<evidence type="ECO:0000259" key="9">
    <source>
        <dbReference type="Pfam" id="PF22935"/>
    </source>
</evidence>
<organism evidence="10">
    <name type="scientific">Magallana gigas</name>
    <name type="common">Pacific oyster</name>
    <name type="synonym">Crassostrea gigas</name>
    <dbReference type="NCBI Taxonomy" id="29159"/>
    <lineage>
        <taxon>Eukaryota</taxon>
        <taxon>Metazoa</taxon>
        <taxon>Spiralia</taxon>
        <taxon>Lophotrochozoa</taxon>
        <taxon>Mollusca</taxon>
        <taxon>Bivalvia</taxon>
        <taxon>Autobranchia</taxon>
        <taxon>Pteriomorphia</taxon>
        <taxon>Ostreida</taxon>
        <taxon>Ostreoidea</taxon>
        <taxon>Ostreidae</taxon>
        <taxon>Magallana</taxon>
    </lineage>
</organism>
<evidence type="ECO:0000313" key="10">
    <source>
        <dbReference type="EMBL" id="EKC30426.1"/>
    </source>
</evidence>
<sequence>MSPKGVSLEFLGYPWDSLGFLEIKSKVEKDRKKKYIEQFYVRFNSDCITKNGCTLAEAPFANQCYCKTLSFGVLKTQQRQNYDAELFAFGKRLGEDFDVDILREAFISRSYIEMEIEERKKVGVKTQIPDTSCNEELSKEGKQLIQKYLKAYLRFNFPYMFEEGISNPCSLIQAFTLSRTLLYFTKKIVLDFQHYPPTDEEMVDTFMAVVAAVAKSQTEEKAGAFVVDFLVPRLVGKDINEMWKLDNPMGLLSAVLQSRGMASPESRLLWQTGCSSIMSLYHVGIYSDKELIGRSPGETLTIAEEQAAKEALKNVMKSDDSRPPFLSSSKVPLKSLDLEKKNPSADLLLKLYSQSDTSAQRATK</sequence>
<reference evidence="10" key="1">
    <citation type="journal article" date="2012" name="Nature">
        <title>The oyster genome reveals stress adaptation and complexity of shell formation.</title>
        <authorList>
            <person name="Zhang G."/>
            <person name="Fang X."/>
            <person name="Guo X."/>
            <person name="Li L."/>
            <person name="Luo R."/>
            <person name="Xu F."/>
            <person name="Yang P."/>
            <person name="Zhang L."/>
            <person name="Wang X."/>
            <person name="Qi H."/>
            <person name="Xiong Z."/>
            <person name="Que H."/>
            <person name="Xie Y."/>
            <person name="Holland P.W."/>
            <person name="Paps J."/>
            <person name="Zhu Y."/>
            <person name="Wu F."/>
            <person name="Chen Y."/>
            <person name="Wang J."/>
            <person name="Peng C."/>
            <person name="Meng J."/>
            <person name="Yang L."/>
            <person name="Liu J."/>
            <person name="Wen B."/>
            <person name="Zhang N."/>
            <person name="Huang Z."/>
            <person name="Zhu Q."/>
            <person name="Feng Y."/>
            <person name="Mount A."/>
            <person name="Hedgecock D."/>
            <person name="Xu Z."/>
            <person name="Liu Y."/>
            <person name="Domazet-Loso T."/>
            <person name="Du Y."/>
            <person name="Sun X."/>
            <person name="Zhang S."/>
            <person name="Liu B."/>
            <person name="Cheng P."/>
            <person name="Jiang X."/>
            <person name="Li J."/>
            <person name="Fan D."/>
            <person name="Wang W."/>
            <person name="Fu W."/>
            <person name="Wang T."/>
            <person name="Wang B."/>
            <person name="Zhang J."/>
            <person name="Peng Z."/>
            <person name="Li Y."/>
            <person name="Li N."/>
            <person name="Wang J."/>
            <person name="Chen M."/>
            <person name="He Y."/>
            <person name="Tan F."/>
            <person name="Song X."/>
            <person name="Zheng Q."/>
            <person name="Huang R."/>
            <person name="Yang H."/>
            <person name="Du X."/>
            <person name="Chen L."/>
            <person name="Yang M."/>
            <person name="Gaffney P.M."/>
            <person name="Wang S."/>
            <person name="Luo L."/>
            <person name="She Z."/>
            <person name="Ming Y."/>
            <person name="Huang W."/>
            <person name="Zhang S."/>
            <person name="Huang B."/>
            <person name="Zhang Y."/>
            <person name="Qu T."/>
            <person name="Ni P."/>
            <person name="Miao G."/>
            <person name="Wang J."/>
            <person name="Wang Q."/>
            <person name="Steinberg C.E."/>
            <person name="Wang H."/>
            <person name="Li N."/>
            <person name="Qian L."/>
            <person name="Zhang G."/>
            <person name="Li Y."/>
            <person name="Yang H."/>
            <person name="Liu X."/>
            <person name="Wang J."/>
            <person name="Yin Y."/>
            <person name="Wang J."/>
        </authorList>
    </citation>
    <scope>NUCLEOTIDE SEQUENCE [LARGE SCALE GENOMIC DNA]</scope>
    <source>
        <strain evidence="10">05x7-T-G4-1.051#20</strain>
    </source>
</reference>
<dbReference type="GO" id="GO:0006396">
    <property type="term" value="P:RNA processing"/>
    <property type="evidence" value="ECO:0007669"/>
    <property type="project" value="InterPro"/>
</dbReference>
<comment type="similarity">
    <text evidence="6">Belongs to the ribonuclease III family. Mitochondrion-specific ribosomal protein mL44 subfamily.</text>
</comment>